<proteinExistence type="predicted"/>
<comment type="caution">
    <text evidence="1">The sequence shown here is derived from an EMBL/GenBank/DDBJ whole genome shotgun (WGS) entry which is preliminary data.</text>
</comment>
<gene>
    <name evidence="1" type="ORF">KJP28_17515</name>
</gene>
<dbReference type="EMBL" id="JAHUZE010000004">
    <property type="protein sequence ID" value="MBV7380727.1"/>
    <property type="molecule type" value="Genomic_DNA"/>
</dbReference>
<dbReference type="GO" id="GO:0003677">
    <property type="term" value="F:DNA binding"/>
    <property type="evidence" value="ECO:0007669"/>
    <property type="project" value="UniProtKB-KW"/>
</dbReference>
<evidence type="ECO:0000313" key="2">
    <source>
        <dbReference type="Proteomes" id="UP000756530"/>
    </source>
</evidence>
<keyword evidence="1" id="KW-0238">DNA-binding</keyword>
<keyword evidence="2" id="KW-1185">Reference proteome</keyword>
<organism evidence="1 2">
    <name type="scientific">Maritimibacter dapengensis</name>
    <dbReference type="NCBI Taxonomy" id="2836868"/>
    <lineage>
        <taxon>Bacteria</taxon>
        <taxon>Pseudomonadati</taxon>
        <taxon>Pseudomonadota</taxon>
        <taxon>Alphaproteobacteria</taxon>
        <taxon>Rhodobacterales</taxon>
        <taxon>Roseobacteraceae</taxon>
        <taxon>Maritimibacter</taxon>
    </lineage>
</organism>
<protein>
    <submittedName>
        <fullName evidence="1">Winged helix DNA-binding domain-containing protein</fullName>
    </submittedName>
</protein>
<dbReference type="PANTHER" id="PTHR30528">
    <property type="entry name" value="CYTOPLASMIC PROTEIN"/>
    <property type="match status" value="1"/>
</dbReference>
<sequence length="389" mass="44122">MTPLRIDNRTARALWLDAHGLAAAPTRAPDVMAIIEALGFLQIDTIRNVVRAQDHILWSRAQTYREGQVWRHLANRDLFEHFTHDASLIPRSVLPLWTRRFHELGDKAAQGAWYQSGLGRAEIDAIRDRISQEGPLSTHAFDTKVEAREMWARPPHKKALDQMWYAGALATCHRENFVKFYDLGERVLGPIDRGASDLDREHSLHARALAHLPFATHGEVARFWDLARPAEARAWTDAHTIPVEIEGGDGRIHASRAAPDIETRLATEPPLSNRLRIINPFDPAFRDRARTERLFGFSYRNEMFVPADKRVFGYYVYPLLEGDRFVGRLQAKADKSTNTLCVSGIWTEPGVRFGQGRVDRLDAELARFARLGGLDGVTWACPRPETRAT</sequence>
<dbReference type="RefSeq" id="WP_218393914.1">
    <property type="nucleotide sequence ID" value="NZ_JAHUZE010000004.1"/>
</dbReference>
<evidence type="ECO:0000313" key="1">
    <source>
        <dbReference type="EMBL" id="MBV7380727.1"/>
    </source>
</evidence>
<dbReference type="Pfam" id="PF06224">
    <property type="entry name" value="AlkZ-like"/>
    <property type="match status" value="1"/>
</dbReference>
<accession>A0ABS6T647</accession>
<reference evidence="1 2" key="1">
    <citation type="submission" date="2021-05" db="EMBL/GenBank/DDBJ databases">
        <title>Culturable bacteria isolated from Daya Bay.</title>
        <authorList>
            <person name="Zheng W."/>
            <person name="Yu S."/>
            <person name="Huang Y."/>
        </authorList>
    </citation>
    <scope>NUCLEOTIDE SEQUENCE [LARGE SCALE GENOMIC DNA]</scope>
    <source>
        <strain evidence="1 2">DP4N28-5</strain>
    </source>
</reference>
<dbReference type="Proteomes" id="UP000756530">
    <property type="component" value="Unassembled WGS sequence"/>
</dbReference>
<dbReference type="PANTHER" id="PTHR30528:SF0">
    <property type="entry name" value="CYTOPLASMIC PROTEIN"/>
    <property type="match status" value="1"/>
</dbReference>
<name>A0ABS6T647_9RHOB</name>
<dbReference type="InterPro" id="IPR009351">
    <property type="entry name" value="AlkZ-like"/>
</dbReference>